<evidence type="ECO:0000259" key="2">
    <source>
        <dbReference type="Pfam" id="PF08387"/>
    </source>
</evidence>
<evidence type="ECO:0008006" key="6">
    <source>
        <dbReference type="Google" id="ProtNLM"/>
    </source>
</evidence>
<dbReference type="Gene3D" id="1.20.1280.50">
    <property type="match status" value="1"/>
</dbReference>
<dbReference type="CDD" id="cd22160">
    <property type="entry name" value="F-box_AtFBL13-like"/>
    <property type="match status" value="1"/>
</dbReference>
<feature type="domain" description="FBD" evidence="2">
    <location>
        <begin position="388"/>
        <end position="430"/>
    </location>
</feature>
<name>A0A835A7J5_9POAL</name>
<dbReference type="InterPro" id="IPR055411">
    <property type="entry name" value="LRR_FXL15/At3g58940/PEG3-like"/>
</dbReference>
<dbReference type="InterPro" id="IPR053781">
    <property type="entry name" value="F-box_AtFBL13-like"/>
</dbReference>
<dbReference type="InterPro" id="IPR006566">
    <property type="entry name" value="FBD"/>
</dbReference>
<gene>
    <name evidence="4" type="ORF">HU200_061225</name>
</gene>
<dbReference type="Pfam" id="PF00646">
    <property type="entry name" value="F-box"/>
    <property type="match status" value="1"/>
</dbReference>
<accession>A0A835A7J5</accession>
<dbReference type="Pfam" id="PF24758">
    <property type="entry name" value="LRR_At5g56370"/>
    <property type="match status" value="1"/>
</dbReference>
<proteinExistence type="predicted"/>
<reference evidence="4" key="1">
    <citation type="submission" date="2020-07" db="EMBL/GenBank/DDBJ databases">
        <title>Genome sequence and genetic diversity analysis of an under-domesticated orphan crop, white fonio (Digitaria exilis).</title>
        <authorList>
            <person name="Bennetzen J.L."/>
            <person name="Chen S."/>
            <person name="Ma X."/>
            <person name="Wang X."/>
            <person name="Yssel A.E.J."/>
            <person name="Chaluvadi S.R."/>
            <person name="Johnson M."/>
            <person name="Gangashetty P."/>
            <person name="Hamidou F."/>
            <person name="Sanogo M.D."/>
            <person name="Zwaenepoel A."/>
            <person name="Wallace J."/>
            <person name="Van De Peer Y."/>
            <person name="Van Deynze A."/>
        </authorList>
    </citation>
    <scope>NUCLEOTIDE SEQUENCE</scope>
    <source>
        <tissue evidence="4">Leaves</tissue>
    </source>
</reference>
<dbReference type="EMBL" id="JACEFO010002599">
    <property type="protein sequence ID" value="KAF8655094.1"/>
    <property type="molecule type" value="Genomic_DNA"/>
</dbReference>
<dbReference type="AlphaFoldDB" id="A0A835A7J5"/>
<evidence type="ECO:0000259" key="3">
    <source>
        <dbReference type="Pfam" id="PF24758"/>
    </source>
</evidence>
<dbReference type="SUPFAM" id="SSF52047">
    <property type="entry name" value="RNI-like"/>
    <property type="match status" value="1"/>
</dbReference>
<dbReference type="InterPro" id="IPR036047">
    <property type="entry name" value="F-box-like_dom_sf"/>
</dbReference>
<comment type="caution">
    <text evidence="4">The sequence shown here is derived from an EMBL/GenBank/DDBJ whole genome shotgun (WGS) entry which is preliminary data.</text>
</comment>
<dbReference type="Proteomes" id="UP000636709">
    <property type="component" value="Unassembled WGS sequence"/>
</dbReference>
<sequence>MTNDTANPIAAAAATAAAGVDGDPDYISLLPDCILTTILSLLPLPAAARTQILSRRWRRLWPSSPLHLHDSLLPVPTSSSLPAVVSRIFASHLGNAVRFHLINARPSAADLDSWLRSLAAKHLQELVLRIPSDDPFPLPPSLLSCRSLRSAELTNCRLPVPEEDATAAAVGEIYFPLLAELTLRLSLVPSAAALHGLLAGCPELASLSLDRVLGCRTLRVRSRSLRSLTVSVSLMRREVEDADELDHLVIEDAPLLERLLAHDINRGPSINVVHAPRLEMLGYLGVGIPELQLGSALFHSMCAVKLAAEMRCVRTLALEMADPQVKPVADFLRCFPCLETLYVTVRPLNIRLIVCTCLMLMLMKFTVEEQSHMVLPQSMTILNYEMDGTIECLNYRLKTVVLKGYRGRKHELQLAMFLVRSARVLEFMKFLCDNDCNPSWLTNQKRRLLDNRASLGVQFVFQKFTKSYIRFQKQANNISLVDPFDT</sequence>
<dbReference type="OrthoDB" id="670954at2759"/>
<organism evidence="4 5">
    <name type="scientific">Digitaria exilis</name>
    <dbReference type="NCBI Taxonomy" id="1010633"/>
    <lineage>
        <taxon>Eukaryota</taxon>
        <taxon>Viridiplantae</taxon>
        <taxon>Streptophyta</taxon>
        <taxon>Embryophyta</taxon>
        <taxon>Tracheophyta</taxon>
        <taxon>Spermatophyta</taxon>
        <taxon>Magnoliopsida</taxon>
        <taxon>Liliopsida</taxon>
        <taxon>Poales</taxon>
        <taxon>Poaceae</taxon>
        <taxon>PACMAD clade</taxon>
        <taxon>Panicoideae</taxon>
        <taxon>Panicodae</taxon>
        <taxon>Paniceae</taxon>
        <taxon>Anthephorinae</taxon>
        <taxon>Digitaria</taxon>
    </lineage>
</organism>
<dbReference type="InterPro" id="IPR055302">
    <property type="entry name" value="F-box_dom-containing"/>
</dbReference>
<feature type="domain" description="F-box" evidence="1">
    <location>
        <begin position="27"/>
        <end position="67"/>
    </location>
</feature>
<dbReference type="InterPro" id="IPR032675">
    <property type="entry name" value="LRR_dom_sf"/>
</dbReference>
<keyword evidence="5" id="KW-1185">Reference proteome</keyword>
<dbReference type="InterPro" id="IPR001810">
    <property type="entry name" value="F-box_dom"/>
</dbReference>
<evidence type="ECO:0000313" key="5">
    <source>
        <dbReference type="Proteomes" id="UP000636709"/>
    </source>
</evidence>
<evidence type="ECO:0000259" key="1">
    <source>
        <dbReference type="Pfam" id="PF00646"/>
    </source>
</evidence>
<dbReference type="Gene3D" id="3.80.10.10">
    <property type="entry name" value="Ribonuclease Inhibitor"/>
    <property type="match status" value="1"/>
</dbReference>
<dbReference type="PANTHER" id="PTHR32141:SF136">
    <property type="entry name" value="OS07G0287000 PROTEIN"/>
    <property type="match status" value="1"/>
</dbReference>
<dbReference type="PANTHER" id="PTHR32141">
    <property type="match status" value="1"/>
</dbReference>
<protein>
    <recommendedName>
        <fullName evidence="6">FBD domain-containing protein</fullName>
    </recommendedName>
</protein>
<dbReference type="SUPFAM" id="SSF81383">
    <property type="entry name" value="F-box domain"/>
    <property type="match status" value="1"/>
</dbReference>
<dbReference type="Pfam" id="PF08387">
    <property type="entry name" value="FBD"/>
    <property type="match status" value="1"/>
</dbReference>
<evidence type="ECO:0000313" key="4">
    <source>
        <dbReference type="EMBL" id="KAF8655094.1"/>
    </source>
</evidence>
<feature type="domain" description="F-box/LRR-repeat protein 15/At3g58940/PEG3-like LRR" evidence="3">
    <location>
        <begin position="111"/>
        <end position="343"/>
    </location>
</feature>